<keyword evidence="4" id="KW-1185">Reference proteome</keyword>
<dbReference type="PANTHER" id="PTHR36442">
    <property type="entry name" value="CYCLIC-DI-AMP PHOSPHODIESTERASE PGPH"/>
    <property type="match status" value="1"/>
</dbReference>
<organism evidence="3 4">
    <name type="scientific">Scytonema hofmannii PCC 7110</name>
    <dbReference type="NCBI Taxonomy" id="128403"/>
    <lineage>
        <taxon>Bacteria</taxon>
        <taxon>Bacillati</taxon>
        <taxon>Cyanobacteriota</taxon>
        <taxon>Cyanophyceae</taxon>
        <taxon>Nostocales</taxon>
        <taxon>Scytonemataceae</taxon>
        <taxon>Scytonema</taxon>
    </lineage>
</organism>
<dbReference type="NCBIfam" id="TIGR00277">
    <property type="entry name" value="HDIG"/>
    <property type="match status" value="1"/>
</dbReference>
<dbReference type="EMBL" id="ANNX02000035">
    <property type="protein sequence ID" value="KYC39229.1"/>
    <property type="molecule type" value="Genomic_DNA"/>
</dbReference>
<feature type="transmembrane region" description="Helical" evidence="1">
    <location>
        <begin position="412"/>
        <end position="432"/>
    </location>
</feature>
<feature type="domain" description="HD" evidence="2">
    <location>
        <begin position="621"/>
        <end position="770"/>
    </location>
</feature>
<feature type="transmembrane region" description="Helical" evidence="1">
    <location>
        <begin position="444"/>
        <end position="463"/>
    </location>
</feature>
<dbReference type="Pfam" id="PF01966">
    <property type="entry name" value="HD"/>
    <property type="match status" value="1"/>
</dbReference>
<dbReference type="SMART" id="SM00471">
    <property type="entry name" value="HDc"/>
    <property type="match status" value="1"/>
</dbReference>
<sequence length="834" mass="92534">MKTQQFFVSVTQKLIEWRRQYKELRHQSYVLDKSEIDKHQTLSSASSTTKTVKRRNGVYTVVLSCLNGKHSPVVFTIAVLSLTGVLGQKLYNQPQLQIGAIAPQTIKAPEEASIENKKQTEEQRKAASTSSTPVLMVNPQINEEIQQNLQQILSEGNNIRSSLGAFPFFDTFILSVSTQRYVRSCSHWEWQALLLAVDNTGKYKQGLSNKENLGTKDLKANDLFRNADFAQAVQELETYRLSANEQNFSSLIAQIIKVRQGYAIASTKLSDLIGAKPETVYDATSLLDISDDDWAKTQVGIQQTAQRILTQGIPPGLPPHIITDAVTLHVHTLVPNVAERLAIKLLLAVLQPNLQTDKLRTQLMAAKAAAGVKPVMVTVRKGELIVRRGEKITAFDFEVLEYYHLIRREINWQGLIQLGITVTGAVGFFAILERRSQCKLRQSDRLLILLLTLSTPLAITLGTPHTTWSAVGLLLGSFYGPRLGITVIGLLSIVLPISLDVSKVTLLAGTAAGILGSCMAQKLHSREELALLSVAIALTQGGVYLVLRLLLSAALGVFPYYTVIQNAVLFALSSLAWSIVALGLSPYLEKLFDLVTSIRLSELANPNRPLLKKLATETPGTFQHTLLVATLAEAAAKSLKCNVELVRAGALYHDIGKMHDPMAFIENQMGRPNKHDTEIQDPWKSAQIIKKHVSEGLVMARKHSLPSLIQAFIPEHQGTMQIAYFYHQAQQMAQADPNLKVDEADFRYEGPVPQSRETGIVMLADSCEAALRSLKEVSPEQALVMLNNILRAKWQDNQLDASGLTREEMSQIAEIFLQVWQQFHHKRIAYPKSK</sequence>
<proteinExistence type="predicted"/>
<feature type="transmembrane region" description="Helical" evidence="1">
    <location>
        <begin position="563"/>
        <end position="584"/>
    </location>
</feature>
<dbReference type="InterPro" id="IPR011621">
    <property type="entry name" value="Metal-dep_PHydrolase_7TM_intra"/>
</dbReference>
<dbReference type="InterPro" id="IPR003607">
    <property type="entry name" value="HD/PDEase_dom"/>
</dbReference>
<dbReference type="CDD" id="cd00077">
    <property type="entry name" value="HDc"/>
    <property type="match status" value="1"/>
</dbReference>
<protein>
    <submittedName>
        <fullName evidence="3">Phosphohydrolase</fullName>
    </submittedName>
</protein>
<dbReference type="Pfam" id="PF07698">
    <property type="entry name" value="7TM-7TMR_HD"/>
    <property type="match status" value="1"/>
</dbReference>
<dbReference type="OrthoDB" id="9806952at2"/>
<accession>A0A139X3D9</accession>
<gene>
    <name evidence="3" type="ORF">WA1_31285</name>
</gene>
<dbReference type="PANTHER" id="PTHR36442:SF1">
    <property type="entry name" value="CYCLIC-DI-AMP PHOSPHODIESTERASE PGPH"/>
    <property type="match status" value="1"/>
</dbReference>
<dbReference type="Gene3D" id="1.10.3210.10">
    <property type="entry name" value="Hypothetical protein af1432"/>
    <property type="match status" value="1"/>
</dbReference>
<evidence type="ECO:0000313" key="3">
    <source>
        <dbReference type="EMBL" id="KYC39229.1"/>
    </source>
</evidence>
<reference evidence="3 4" key="1">
    <citation type="journal article" date="2013" name="Genome Biol. Evol.">
        <title>Genomes of Stigonematalean cyanobacteria (subsection V) and the evolution of oxygenic photosynthesis from prokaryotes to plastids.</title>
        <authorList>
            <person name="Dagan T."/>
            <person name="Roettger M."/>
            <person name="Stucken K."/>
            <person name="Landan G."/>
            <person name="Koch R."/>
            <person name="Major P."/>
            <person name="Gould S.B."/>
            <person name="Goremykin V.V."/>
            <person name="Rippka R."/>
            <person name="Tandeau de Marsac N."/>
            <person name="Gugger M."/>
            <person name="Lockhart P.J."/>
            <person name="Allen J.F."/>
            <person name="Brune I."/>
            <person name="Maus I."/>
            <person name="Puhler A."/>
            <person name="Martin W.F."/>
        </authorList>
    </citation>
    <scope>NUCLEOTIDE SEQUENCE [LARGE SCALE GENOMIC DNA]</scope>
    <source>
        <strain evidence="3 4">PCC 7110</strain>
    </source>
</reference>
<feature type="transmembrane region" description="Helical" evidence="1">
    <location>
        <begin position="529"/>
        <end position="551"/>
    </location>
</feature>
<keyword evidence="3" id="KW-0378">Hydrolase</keyword>
<name>A0A139X3D9_9CYAN</name>
<keyword evidence="1" id="KW-0812">Transmembrane</keyword>
<dbReference type="AlphaFoldDB" id="A0A139X3D9"/>
<evidence type="ECO:0000313" key="4">
    <source>
        <dbReference type="Proteomes" id="UP000076925"/>
    </source>
</evidence>
<feature type="transmembrane region" description="Helical" evidence="1">
    <location>
        <begin position="483"/>
        <end position="508"/>
    </location>
</feature>
<dbReference type="STRING" id="128403.WA1_31285"/>
<comment type="caution">
    <text evidence="3">The sequence shown here is derived from an EMBL/GenBank/DDBJ whole genome shotgun (WGS) entry which is preliminary data.</text>
</comment>
<dbReference type="SUPFAM" id="SSF109604">
    <property type="entry name" value="HD-domain/PDEase-like"/>
    <property type="match status" value="1"/>
</dbReference>
<dbReference type="InterPro" id="IPR006674">
    <property type="entry name" value="HD_domain"/>
</dbReference>
<keyword evidence="1" id="KW-0472">Membrane</keyword>
<dbReference type="InterPro" id="IPR011624">
    <property type="entry name" value="Metal-dep_PHydrolase_7TM_extra"/>
</dbReference>
<evidence type="ECO:0000256" key="1">
    <source>
        <dbReference type="SAM" id="Phobius"/>
    </source>
</evidence>
<dbReference type="GO" id="GO:0016787">
    <property type="term" value="F:hydrolase activity"/>
    <property type="evidence" value="ECO:0007669"/>
    <property type="project" value="UniProtKB-KW"/>
</dbReference>
<dbReference type="InterPro" id="IPR006675">
    <property type="entry name" value="HDIG_dom"/>
</dbReference>
<keyword evidence="1" id="KW-1133">Transmembrane helix</keyword>
<dbReference type="Proteomes" id="UP000076925">
    <property type="component" value="Unassembled WGS sequence"/>
</dbReference>
<dbReference type="PROSITE" id="PS51831">
    <property type="entry name" value="HD"/>
    <property type="match status" value="1"/>
</dbReference>
<dbReference type="Pfam" id="PF07697">
    <property type="entry name" value="7TMR-HDED"/>
    <property type="match status" value="1"/>
</dbReference>
<dbReference type="InterPro" id="IPR052722">
    <property type="entry name" value="PgpH_phosphodiesterase"/>
</dbReference>
<dbReference type="RefSeq" id="WP_017740386.1">
    <property type="nucleotide sequence ID" value="NZ_KQ976354.1"/>
</dbReference>
<evidence type="ECO:0000259" key="2">
    <source>
        <dbReference type="PROSITE" id="PS51831"/>
    </source>
</evidence>